<keyword evidence="4" id="KW-0808">Transferase</keyword>
<evidence type="ECO:0000256" key="1">
    <source>
        <dbReference type="ARBA" id="ARBA00006594"/>
    </source>
</evidence>
<dbReference type="CDD" id="cd02440">
    <property type="entry name" value="AdoMet_MTases"/>
    <property type="match status" value="1"/>
</dbReference>
<name>B4VR98_9CYAN</name>
<reference evidence="8 9" key="1">
    <citation type="submission" date="2008-07" db="EMBL/GenBank/DDBJ databases">
        <authorList>
            <person name="Tandeau de Marsac N."/>
            <person name="Ferriera S."/>
            <person name="Johnson J."/>
            <person name="Kravitz S."/>
            <person name="Beeson K."/>
            <person name="Sutton G."/>
            <person name="Rogers Y.-H."/>
            <person name="Friedman R."/>
            <person name="Frazier M."/>
            <person name="Venter J.C."/>
        </authorList>
    </citation>
    <scope>NUCLEOTIDE SEQUENCE [LARGE SCALE GENOMIC DNA]</scope>
    <source>
        <strain evidence="8 9">PCC 7420</strain>
    </source>
</reference>
<organism evidence="8 9">
    <name type="scientific">Coleofasciculus chthonoplastes PCC 7420</name>
    <dbReference type="NCBI Taxonomy" id="118168"/>
    <lineage>
        <taxon>Bacteria</taxon>
        <taxon>Bacillati</taxon>
        <taxon>Cyanobacteriota</taxon>
        <taxon>Cyanophyceae</taxon>
        <taxon>Coleofasciculales</taxon>
        <taxon>Coleofasciculaceae</taxon>
        <taxon>Coleofasciculus</taxon>
    </lineage>
</organism>
<evidence type="ECO:0000313" key="8">
    <source>
        <dbReference type="EMBL" id="EDX75337.1"/>
    </source>
</evidence>
<dbReference type="EMBL" id="DS989849">
    <property type="protein sequence ID" value="EDX75337.1"/>
    <property type="molecule type" value="Genomic_DNA"/>
</dbReference>
<evidence type="ECO:0000259" key="7">
    <source>
        <dbReference type="Pfam" id="PF07669"/>
    </source>
</evidence>
<protein>
    <recommendedName>
        <fullName evidence="2">site-specific DNA-methyltransferase (adenine-specific)</fullName>
        <ecNumber evidence="2">2.1.1.72</ecNumber>
    </recommendedName>
</protein>
<dbReference type="Proteomes" id="UP000003835">
    <property type="component" value="Unassembled WGS sequence"/>
</dbReference>
<dbReference type="Pfam" id="PF07669">
    <property type="entry name" value="Eco57I"/>
    <property type="match status" value="1"/>
</dbReference>
<gene>
    <name evidence="8" type="ORF">MC7420_1255</name>
</gene>
<dbReference type="GO" id="GO:0032259">
    <property type="term" value="P:methylation"/>
    <property type="evidence" value="ECO:0007669"/>
    <property type="project" value="UniProtKB-KW"/>
</dbReference>
<evidence type="ECO:0000256" key="4">
    <source>
        <dbReference type="ARBA" id="ARBA00022679"/>
    </source>
</evidence>
<dbReference type="Gene3D" id="3.40.50.150">
    <property type="entry name" value="Vaccinia Virus protein VP39"/>
    <property type="match status" value="1"/>
</dbReference>
<dbReference type="eggNOG" id="COG1002">
    <property type="taxonomic scope" value="Bacteria"/>
</dbReference>
<accession>B4VR98</accession>
<evidence type="ECO:0000256" key="6">
    <source>
        <dbReference type="ARBA" id="ARBA00047942"/>
    </source>
</evidence>
<dbReference type="RefSeq" id="WP_006101048.1">
    <property type="nucleotide sequence ID" value="NZ_DS989849.1"/>
</dbReference>
<evidence type="ECO:0000313" key="9">
    <source>
        <dbReference type="Proteomes" id="UP000003835"/>
    </source>
</evidence>
<dbReference type="AlphaFoldDB" id="B4VR98"/>
<dbReference type="PRINTS" id="PR00507">
    <property type="entry name" value="N12N6MTFRASE"/>
</dbReference>
<dbReference type="OrthoDB" id="564694at2"/>
<dbReference type="SUPFAM" id="SSF53335">
    <property type="entry name" value="S-adenosyl-L-methionine-dependent methyltransferases"/>
    <property type="match status" value="1"/>
</dbReference>
<evidence type="ECO:0000256" key="3">
    <source>
        <dbReference type="ARBA" id="ARBA00022603"/>
    </source>
</evidence>
<dbReference type="STRING" id="118168.MC7420_1255"/>
<dbReference type="InterPro" id="IPR011639">
    <property type="entry name" value="MethylTrfase_TaqI-like_dom"/>
</dbReference>
<comment type="similarity">
    <text evidence="1">Belongs to the N(4)/N(6)-methyltransferase family.</text>
</comment>
<dbReference type="GO" id="GO:0006304">
    <property type="term" value="P:DNA modification"/>
    <property type="evidence" value="ECO:0007669"/>
    <property type="project" value="InterPro"/>
</dbReference>
<keyword evidence="5" id="KW-0949">S-adenosyl-L-methionine</keyword>
<proteinExistence type="inferred from homology"/>
<dbReference type="PANTHER" id="PTHR33841">
    <property type="entry name" value="DNA METHYLTRANSFERASE YEEA-RELATED"/>
    <property type="match status" value="1"/>
</dbReference>
<sequence length="1053" mass="120932">MSQSGLLELAHEKLYWTHPSQIWQPTGAGASIYARLAEEKLGRTIRTLPDGAGVQVGVLAANPHGDDTKAPIAIVCDFPRPISESTLRETYKLAWSFSRSPSLITTEPDRLRVWTCYEEPPTESEPLTSVDEISRRELESSLSQQAADTLRLHWAELVSGQFFQDHQKRFQRSKSADQMLLNNLKSVRQQLKKLRLDYNTIHDLLARLIFIQFLFDRKDSQGHPALTPEFLDHLHEIGELSARYRGLPELLSNHRDTYRFFRWLNDRFNGDLFPGKGATEAEREAEWRTEEQKVTQRHLDLLAEFVSGELEMETGQRCLWKQYSFDAIPLEFISSIYEEFVRENTTDKGVHYTPGHIVDFILDGVLPWDSEVWDIKILDPACGSGIFLVKAFQRLIHRWKKANGGAEITSNILKSLLERNLFGIDINPQAVRVASFSLYLTMCDEIDPRHYWQEVRFPRLRDRQLICADFFREDREEFRTQLDADQYDLVVGNAPWGKNSMTPLAKSWAKDNQWETSYGDIGLLFLPKAAALTKPGGQIAMMQPALALIFNQVGTAKKFREKLFSQFKIEEIVNLSALRFGLFKDAISPTCIITMSVMSPDGEPLIYICPKPVLTNQDDYHLVIEPQDINIIYPQEAIENPLVWTALMWGGRRDLALVRRLSKLNSLGEMEKNEMVVSTQGIIRGNRKERDETLIGKRILIQFPDETFLFLKTEQLDINNDPYAERPRKSKSMAFESPQLMIKQSWQTKTKRFRAAIARLDQQTQKGIICTESYVSVHVDETNLSVLEAACVSYNSKFAVYYLLLSSGRFASYIPEVKPKDLLRVPIPKSRAGLLNNIETIEDVDLYIREAFSFKDSEWILIEDIFNYTLPDFKGDNYSPGRQTTRSSSNQDTQNKSESVLTEYCEYFMRVLKAGFGQDKNVYATIFQEHNTAYLPIRLVAIHLKGAGGEVVQIEPIDSPTLLEQLKRLDKLFLDKANQDDGGIFYQRVARIYDSVQLNGQTVPTIYLIKPDKIRYWTRSMALRDADEVAADIMMWRSELDKTSEVMEESSRG</sequence>
<keyword evidence="9" id="KW-1185">Reference proteome</keyword>
<dbReference type="EC" id="2.1.1.72" evidence="2"/>
<dbReference type="PANTHER" id="PTHR33841:SF5">
    <property type="entry name" value="DNA METHYLASE (MODIFICATION METHYLASE) (METHYLTRANSFERASE)-RELATED"/>
    <property type="match status" value="1"/>
</dbReference>
<evidence type="ECO:0000256" key="5">
    <source>
        <dbReference type="ARBA" id="ARBA00022691"/>
    </source>
</evidence>
<feature type="domain" description="Type II methyltransferase M.TaqI-like" evidence="7">
    <location>
        <begin position="420"/>
        <end position="576"/>
    </location>
</feature>
<evidence type="ECO:0000256" key="2">
    <source>
        <dbReference type="ARBA" id="ARBA00011900"/>
    </source>
</evidence>
<keyword evidence="3 8" id="KW-0489">Methyltransferase</keyword>
<dbReference type="InterPro" id="IPR050953">
    <property type="entry name" value="N4_N6_ade-DNA_methylase"/>
</dbReference>
<dbReference type="GO" id="GO:0009007">
    <property type="term" value="F:site-specific DNA-methyltransferase (adenine-specific) activity"/>
    <property type="evidence" value="ECO:0007669"/>
    <property type="project" value="UniProtKB-EC"/>
</dbReference>
<comment type="catalytic activity">
    <reaction evidence="6">
        <text>a 2'-deoxyadenosine in DNA + S-adenosyl-L-methionine = an N(6)-methyl-2'-deoxyadenosine in DNA + S-adenosyl-L-homocysteine + H(+)</text>
        <dbReference type="Rhea" id="RHEA:15197"/>
        <dbReference type="Rhea" id="RHEA-COMP:12418"/>
        <dbReference type="Rhea" id="RHEA-COMP:12419"/>
        <dbReference type="ChEBI" id="CHEBI:15378"/>
        <dbReference type="ChEBI" id="CHEBI:57856"/>
        <dbReference type="ChEBI" id="CHEBI:59789"/>
        <dbReference type="ChEBI" id="CHEBI:90615"/>
        <dbReference type="ChEBI" id="CHEBI:90616"/>
        <dbReference type="EC" id="2.1.1.72"/>
    </reaction>
</comment>
<dbReference type="HOGENOM" id="CLU_007039_0_0_3"/>
<dbReference type="InterPro" id="IPR029063">
    <property type="entry name" value="SAM-dependent_MTases_sf"/>
</dbReference>